<dbReference type="Gene3D" id="2.120.10.80">
    <property type="entry name" value="Kelch-type beta propeller"/>
    <property type="match status" value="1"/>
</dbReference>
<dbReference type="InterPro" id="IPR057499">
    <property type="entry name" value="Kelch_FKB95"/>
</dbReference>
<accession>V4NIQ1</accession>
<dbReference type="InterPro" id="IPR036047">
    <property type="entry name" value="F-box-like_dom_sf"/>
</dbReference>
<feature type="domain" description="F-box" evidence="2">
    <location>
        <begin position="23"/>
        <end position="69"/>
    </location>
</feature>
<dbReference type="eggNOG" id="KOG1072">
    <property type="taxonomic scope" value="Eukaryota"/>
</dbReference>
<dbReference type="PROSITE" id="PS50181">
    <property type="entry name" value="FBOX"/>
    <property type="match status" value="1"/>
</dbReference>
<feature type="region of interest" description="Disordered" evidence="1">
    <location>
        <begin position="1"/>
        <end position="27"/>
    </location>
</feature>
<dbReference type="InterPro" id="IPR001810">
    <property type="entry name" value="F-box_dom"/>
</dbReference>
<dbReference type="Gramene" id="ESQ46131">
    <property type="protein sequence ID" value="ESQ46131"/>
    <property type="gene ID" value="EUTSA_v10000440mg"/>
</dbReference>
<dbReference type="STRING" id="72664.V4NIQ1"/>
<dbReference type="InterPro" id="IPR050354">
    <property type="entry name" value="F-box/kelch-repeat_ARATH"/>
</dbReference>
<proteinExistence type="predicted"/>
<organism evidence="3 4">
    <name type="scientific">Eutrema salsugineum</name>
    <name type="common">Saltwater cress</name>
    <name type="synonym">Sisymbrium salsugineum</name>
    <dbReference type="NCBI Taxonomy" id="72664"/>
    <lineage>
        <taxon>Eukaryota</taxon>
        <taxon>Viridiplantae</taxon>
        <taxon>Streptophyta</taxon>
        <taxon>Embryophyta</taxon>
        <taxon>Tracheophyta</taxon>
        <taxon>Spermatophyta</taxon>
        <taxon>Magnoliopsida</taxon>
        <taxon>eudicotyledons</taxon>
        <taxon>Gunneridae</taxon>
        <taxon>Pentapetalae</taxon>
        <taxon>rosids</taxon>
        <taxon>malvids</taxon>
        <taxon>Brassicales</taxon>
        <taxon>Brassicaceae</taxon>
        <taxon>Eutremeae</taxon>
        <taxon>Eutrema</taxon>
    </lineage>
</organism>
<sequence>MSTTAASKTKKPPLPNNDPPQPSSSFASLPNDIVINILSRVPRRYHPILPRVSKSLRSLVSSSELRKTRSLMGKDDAFYVWFRNDSSLTTHWFTLSHKTTTGKYSLTSVPFPSPPESYSSALMVGSDIYLLCGYINPSKSMWILDSRSGKLRQGPSMRVAWPFSVAVGQVDEKLYMFGRRQDEEHKEEIQVEVFDTKTQTWEVAPNPDVHISYIQISGVVSPTLDRKIYAKTDYGQVIVYDPRDGKCEKIGTPYNISCSKDVCVIDNVLYLYCFYFGLVWYDSKKKQWRTVKGLELNEFSYHNVDAMAEYNGKLVLIRKSSTIQKMDQICCAMVALEWSLNGLDIVGKVEWSDHILSVPRDYNIVHCLGRTD</sequence>
<keyword evidence="4" id="KW-1185">Reference proteome</keyword>
<dbReference type="PANTHER" id="PTHR24414:SF99">
    <property type="entry name" value="F-BOX DOMAIN-CONTAINING PROTEIN"/>
    <property type="match status" value="1"/>
</dbReference>
<dbReference type="Pfam" id="PF25210">
    <property type="entry name" value="Kelch_FKB95"/>
    <property type="match status" value="1"/>
</dbReference>
<evidence type="ECO:0000313" key="4">
    <source>
        <dbReference type="Proteomes" id="UP000030689"/>
    </source>
</evidence>
<dbReference type="PANTHER" id="PTHR24414">
    <property type="entry name" value="F-BOX/KELCH-REPEAT PROTEIN SKIP4"/>
    <property type="match status" value="1"/>
</dbReference>
<name>V4NIQ1_EUTSA</name>
<evidence type="ECO:0000256" key="1">
    <source>
        <dbReference type="SAM" id="MobiDB-lite"/>
    </source>
</evidence>
<evidence type="ECO:0000313" key="3">
    <source>
        <dbReference type="EMBL" id="ESQ46131.1"/>
    </source>
</evidence>
<reference evidence="3 4" key="1">
    <citation type="journal article" date="2013" name="Front. Plant Sci.">
        <title>The Reference Genome of the Halophytic Plant Eutrema salsugineum.</title>
        <authorList>
            <person name="Yang R."/>
            <person name="Jarvis D.E."/>
            <person name="Chen H."/>
            <person name="Beilstein M.A."/>
            <person name="Grimwood J."/>
            <person name="Jenkins J."/>
            <person name="Shu S."/>
            <person name="Prochnik S."/>
            <person name="Xin M."/>
            <person name="Ma C."/>
            <person name="Schmutz J."/>
            <person name="Wing R.A."/>
            <person name="Mitchell-Olds T."/>
            <person name="Schumaker K.S."/>
            <person name="Wang X."/>
        </authorList>
    </citation>
    <scope>NUCLEOTIDE SEQUENCE [LARGE SCALE GENOMIC DNA]</scope>
</reference>
<evidence type="ECO:0000259" key="2">
    <source>
        <dbReference type="PROSITE" id="PS50181"/>
    </source>
</evidence>
<dbReference type="InterPro" id="IPR015915">
    <property type="entry name" value="Kelch-typ_b-propeller"/>
</dbReference>
<dbReference type="CDD" id="cd22152">
    <property type="entry name" value="F-box_AtAFR-like"/>
    <property type="match status" value="1"/>
</dbReference>
<dbReference type="EMBL" id="KI517426">
    <property type="protein sequence ID" value="ESQ46131.1"/>
    <property type="molecule type" value="Genomic_DNA"/>
</dbReference>
<dbReference type="SMART" id="SM00256">
    <property type="entry name" value="FBOX"/>
    <property type="match status" value="1"/>
</dbReference>
<gene>
    <name evidence="3" type="ORF">EUTSA_v10000440mg</name>
</gene>
<protein>
    <recommendedName>
        <fullName evidence="2">F-box domain-containing protein</fullName>
    </recommendedName>
</protein>
<dbReference type="Proteomes" id="UP000030689">
    <property type="component" value="Unassembled WGS sequence"/>
</dbReference>
<dbReference type="SUPFAM" id="SSF81383">
    <property type="entry name" value="F-box domain"/>
    <property type="match status" value="1"/>
</dbReference>
<dbReference type="KEGG" id="eus:EUTSA_v10000440mg"/>
<dbReference type="Pfam" id="PF00646">
    <property type="entry name" value="F-box"/>
    <property type="match status" value="1"/>
</dbReference>
<dbReference type="AlphaFoldDB" id="V4NIQ1"/>
<dbReference type="SUPFAM" id="SSF117281">
    <property type="entry name" value="Kelch motif"/>
    <property type="match status" value="1"/>
</dbReference>
<feature type="compositionally biased region" description="Pro residues" evidence="1">
    <location>
        <begin position="12"/>
        <end position="22"/>
    </location>
</feature>
<dbReference type="OrthoDB" id="1067512at2759"/>